<evidence type="ECO:0000256" key="7">
    <source>
        <dbReference type="ARBA" id="ARBA00022989"/>
    </source>
</evidence>
<evidence type="ECO:0000256" key="2">
    <source>
        <dbReference type="ARBA" id="ARBA00008444"/>
    </source>
</evidence>
<proteinExistence type="inferred from homology"/>
<comment type="similarity">
    <text evidence="2">Belongs to the Tim17/Tim22/Tim23 family.</text>
</comment>
<protein>
    <submittedName>
        <fullName evidence="12">Tim17-domain-containing protein</fullName>
    </submittedName>
</protein>
<keyword evidence="13" id="KW-1185">Reference proteome</keyword>
<feature type="region of interest" description="Disordered" evidence="11">
    <location>
        <begin position="152"/>
        <end position="246"/>
    </location>
</feature>
<keyword evidence="5" id="KW-0999">Mitochondrion inner membrane</keyword>
<keyword evidence="3" id="KW-0813">Transport</keyword>
<dbReference type="AlphaFoldDB" id="A0AAD3CV94"/>
<accession>A0AAD3CV94</accession>
<evidence type="ECO:0000256" key="10">
    <source>
        <dbReference type="ARBA" id="ARBA00023136"/>
    </source>
</evidence>
<comment type="caution">
    <text evidence="12">The sequence shown here is derived from an EMBL/GenBank/DDBJ whole genome shotgun (WGS) entry which is preliminary data.</text>
</comment>
<gene>
    <name evidence="12" type="ORF">CTEN210_08061</name>
</gene>
<evidence type="ECO:0000256" key="3">
    <source>
        <dbReference type="ARBA" id="ARBA00022448"/>
    </source>
</evidence>
<dbReference type="GO" id="GO:0030150">
    <property type="term" value="P:protein import into mitochondrial matrix"/>
    <property type="evidence" value="ECO:0007669"/>
    <property type="project" value="TreeGrafter"/>
</dbReference>
<evidence type="ECO:0000313" key="13">
    <source>
        <dbReference type="Proteomes" id="UP001054902"/>
    </source>
</evidence>
<evidence type="ECO:0000256" key="4">
    <source>
        <dbReference type="ARBA" id="ARBA00022692"/>
    </source>
</evidence>
<keyword evidence="6" id="KW-0653">Protein transport</keyword>
<feature type="compositionally biased region" description="Low complexity" evidence="11">
    <location>
        <begin position="165"/>
        <end position="181"/>
    </location>
</feature>
<dbReference type="GO" id="GO:0008320">
    <property type="term" value="F:protein transmembrane transporter activity"/>
    <property type="evidence" value="ECO:0007669"/>
    <property type="project" value="TreeGrafter"/>
</dbReference>
<feature type="compositionally biased region" description="Polar residues" evidence="11">
    <location>
        <begin position="199"/>
        <end position="223"/>
    </location>
</feature>
<dbReference type="PANTHER" id="PTHR10485:SF0">
    <property type="entry name" value="AT05822P-RELATED"/>
    <property type="match status" value="1"/>
</dbReference>
<evidence type="ECO:0000256" key="9">
    <source>
        <dbReference type="ARBA" id="ARBA00023128"/>
    </source>
</evidence>
<keyword evidence="10" id="KW-0472">Membrane</keyword>
<keyword evidence="7" id="KW-1133">Transmembrane helix</keyword>
<keyword evidence="4" id="KW-0812">Transmembrane</keyword>
<keyword evidence="9" id="KW-0496">Mitochondrion</keyword>
<evidence type="ECO:0000256" key="5">
    <source>
        <dbReference type="ARBA" id="ARBA00022792"/>
    </source>
</evidence>
<evidence type="ECO:0000256" key="6">
    <source>
        <dbReference type="ARBA" id="ARBA00022927"/>
    </source>
</evidence>
<organism evidence="12 13">
    <name type="scientific">Chaetoceros tenuissimus</name>
    <dbReference type="NCBI Taxonomy" id="426638"/>
    <lineage>
        <taxon>Eukaryota</taxon>
        <taxon>Sar</taxon>
        <taxon>Stramenopiles</taxon>
        <taxon>Ochrophyta</taxon>
        <taxon>Bacillariophyta</taxon>
        <taxon>Coscinodiscophyceae</taxon>
        <taxon>Chaetocerotophycidae</taxon>
        <taxon>Chaetocerotales</taxon>
        <taxon>Chaetocerotaceae</taxon>
        <taxon>Chaetoceros</taxon>
    </lineage>
</organism>
<comment type="subcellular location">
    <subcellularLocation>
        <location evidence="1">Mitochondrion inner membrane</location>
        <topology evidence="1">Multi-pass membrane protein</topology>
    </subcellularLocation>
</comment>
<dbReference type="GO" id="GO:0005744">
    <property type="term" value="C:TIM23 mitochondrial import inner membrane translocase complex"/>
    <property type="evidence" value="ECO:0007669"/>
    <property type="project" value="TreeGrafter"/>
</dbReference>
<dbReference type="Proteomes" id="UP001054902">
    <property type="component" value="Unassembled WGS sequence"/>
</dbReference>
<keyword evidence="8" id="KW-0811">Translocation</keyword>
<evidence type="ECO:0000256" key="1">
    <source>
        <dbReference type="ARBA" id="ARBA00004448"/>
    </source>
</evidence>
<sequence>MSMNDREPCPWRIVDDVGGAFAMGAVGGGTFHLIRGAWVAPKNSRLSGALNAATARGPVLGGQFAVWGGIFACFDCSLTAIRQKEDPWNSIISGAATGGVLATRAGPKAMAQSAVVGGVLLGLIEGMGIMFTKMMAQDMPSPEEMAAMGAQDVTAPPTTGGVGLSATATAPPTSAPEPSESVSDGRDPFAILAGDSSKQDIYTSDSGNTSDGNFDTFGSDTQFSSASSSSNVVPEKKSGFWPFGNK</sequence>
<dbReference type="Pfam" id="PF02466">
    <property type="entry name" value="Tim17"/>
    <property type="match status" value="1"/>
</dbReference>
<evidence type="ECO:0000313" key="12">
    <source>
        <dbReference type="EMBL" id="GFH51585.1"/>
    </source>
</evidence>
<reference evidence="12 13" key="1">
    <citation type="journal article" date="2021" name="Sci. Rep.">
        <title>The genome of the diatom Chaetoceros tenuissimus carries an ancient integrated fragment of an extant virus.</title>
        <authorList>
            <person name="Hongo Y."/>
            <person name="Kimura K."/>
            <person name="Takaki Y."/>
            <person name="Yoshida Y."/>
            <person name="Baba S."/>
            <person name="Kobayashi G."/>
            <person name="Nagasaki K."/>
            <person name="Hano T."/>
            <person name="Tomaru Y."/>
        </authorList>
    </citation>
    <scope>NUCLEOTIDE SEQUENCE [LARGE SCALE GENOMIC DNA]</scope>
    <source>
        <strain evidence="12 13">NIES-3715</strain>
    </source>
</reference>
<name>A0AAD3CV94_9STRA</name>
<dbReference type="EMBL" id="BLLK01000045">
    <property type="protein sequence ID" value="GFH51585.1"/>
    <property type="molecule type" value="Genomic_DNA"/>
</dbReference>
<evidence type="ECO:0000256" key="11">
    <source>
        <dbReference type="SAM" id="MobiDB-lite"/>
    </source>
</evidence>
<evidence type="ECO:0000256" key="8">
    <source>
        <dbReference type="ARBA" id="ARBA00023010"/>
    </source>
</evidence>
<dbReference type="PANTHER" id="PTHR10485">
    <property type="entry name" value="MITOCHONDRIAL IMPORT INNER MEMBRANE TRANSLOCASE SUBUNIT TIM-17"/>
    <property type="match status" value="1"/>
</dbReference>